<protein>
    <submittedName>
        <fullName evidence="4">C-type cytochrome biogenesis protein CcmI</fullName>
    </submittedName>
</protein>
<dbReference type="RefSeq" id="WP_198915106.1">
    <property type="nucleotide sequence ID" value="NZ_JAEKPD010000002.1"/>
</dbReference>
<feature type="transmembrane region" description="Helical" evidence="3">
    <location>
        <begin position="89"/>
        <end position="110"/>
    </location>
</feature>
<sequence length="402" mass="42727">MFWAIATGLALLVLLPIVVALVRGDGAGAADADLAIYRDQLAEIDRDLDRGLLAEDEAERTRLEVQRRLLEADRAAHDAPRRAPPWARYGLAGLATLVVGGGALAIYLAIGAPGYRDLPLKTRIALAEDTRERRPSQQAAEEQAAPLMPPPAELEPEFAQLMADLRQVMEQRPDDTDGFRLLARNEAAAGNFRAARAAQERLVSLLGDDAQPEDLAVLAELMVLAAGGFVTNEAESVIDRALTADPANGRALYYKGLSLAQIGRADQAFALWRGLLERGPETAPWVAPIRQQIGDLATRAGVRYDPPAPARGPSAEDVDAAAAMSAEDRAAMIGNMVSGLSQRLATEGGPSSDWAQLIVALGVLGETERAQAILGEARQVFAESAGDLARIDEAAERAGLGE</sequence>
<keyword evidence="1" id="KW-0201">Cytochrome c-type biogenesis</keyword>
<dbReference type="EMBL" id="JAEKPD010000002">
    <property type="protein sequence ID" value="MBJ3761942.1"/>
    <property type="molecule type" value="Genomic_DNA"/>
</dbReference>
<dbReference type="SUPFAM" id="SSF48452">
    <property type="entry name" value="TPR-like"/>
    <property type="match status" value="1"/>
</dbReference>
<dbReference type="InterPro" id="IPR017560">
    <property type="entry name" value="Cyt_c_biogenesis_CcmI"/>
</dbReference>
<proteinExistence type="predicted"/>
<evidence type="ECO:0000256" key="2">
    <source>
        <dbReference type="SAM" id="MobiDB-lite"/>
    </source>
</evidence>
<dbReference type="Gene3D" id="1.25.40.10">
    <property type="entry name" value="Tetratricopeptide repeat domain"/>
    <property type="match status" value="1"/>
</dbReference>
<reference evidence="4" key="1">
    <citation type="submission" date="2020-12" db="EMBL/GenBank/DDBJ databases">
        <title>Bacterial taxonomy.</title>
        <authorList>
            <person name="Pan X."/>
        </authorList>
    </citation>
    <scope>NUCLEOTIDE SEQUENCE</scope>
    <source>
        <strain evidence="4">KCTC 52957</strain>
    </source>
</reference>
<feature type="region of interest" description="Disordered" evidence="2">
    <location>
        <begin position="129"/>
        <end position="150"/>
    </location>
</feature>
<evidence type="ECO:0000256" key="3">
    <source>
        <dbReference type="SAM" id="Phobius"/>
    </source>
</evidence>
<accession>A0A934M8Z1</accession>
<dbReference type="GO" id="GO:0017004">
    <property type="term" value="P:cytochrome complex assembly"/>
    <property type="evidence" value="ECO:0007669"/>
    <property type="project" value="UniProtKB-KW"/>
</dbReference>
<name>A0A934M8Z1_9RHOB</name>
<feature type="compositionally biased region" description="Low complexity" evidence="2">
    <location>
        <begin position="136"/>
        <end position="146"/>
    </location>
</feature>
<dbReference type="AlphaFoldDB" id="A0A934M8Z1"/>
<dbReference type="Proteomes" id="UP000642488">
    <property type="component" value="Unassembled WGS sequence"/>
</dbReference>
<keyword evidence="5" id="KW-1185">Reference proteome</keyword>
<comment type="caution">
    <text evidence="4">The sequence shown here is derived from an EMBL/GenBank/DDBJ whole genome shotgun (WGS) entry which is preliminary data.</text>
</comment>
<evidence type="ECO:0000256" key="1">
    <source>
        <dbReference type="ARBA" id="ARBA00022748"/>
    </source>
</evidence>
<gene>
    <name evidence="4" type="primary">ccmI</name>
    <name evidence="4" type="ORF">ILP92_04165</name>
</gene>
<keyword evidence="3" id="KW-0472">Membrane</keyword>
<keyword evidence="3" id="KW-1133">Transmembrane helix</keyword>
<evidence type="ECO:0000313" key="5">
    <source>
        <dbReference type="Proteomes" id="UP000642488"/>
    </source>
</evidence>
<organism evidence="4 5">
    <name type="scientific">Palleronia pontilimi</name>
    <dbReference type="NCBI Taxonomy" id="1964209"/>
    <lineage>
        <taxon>Bacteria</taxon>
        <taxon>Pseudomonadati</taxon>
        <taxon>Pseudomonadota</taxon>
        <taxon>Alphaproteobacteria</taxon>
        <taxon>Rhodobacterales</taxon>
        <taxon>Roseobacteraceae</taxon>
        <taxon>Palleronia</taxon>
    </lineage>
</organism>
<evidence type="ECO:0000313" key="4">
    <source>
        <dbReference type="EMBL" id="MBJ3761942.1"/>
    </source>
</evidence>
<dbReference type="NCBIfam" id="TIGR03142">
    <property type="entry name" value="cytochro_ccmI"/>
    <property type="match status" value="1"/>
</dbReference>
<dbReference type="InterPro" id="IPR011990">
    <property type="entry name" value="TPR-like_helical_dom_sf"/>
</dbReference>
<keyword evidence="3" id="KW-0812">Transmembrane</keyword>